<reference evidence="2" key="1">
    <citation type="submission" date="2022-08" db="EMBL/GenBank/DDBJ databases">
        <title>Genomic Encyclopedia of Type Strains, Phase V (KMG-V): Genome sequencing to study the core and pangenomes of soil and plant-associated prokaryotes.</title>
        <authorList>
            <person name="Whitman W."/>
        </authorList>
    </citation>
    <scope>NUCLEOTIDE SEQUENCE</scope>
    <source>
        <strain evidence="2">SP3012</strain>
    </source>
</reference>
<dbReference type="PANTHER" id="PTHR44520:SF2">
    <property type="entry name" value="RESPONSE REGULATOR RCP1"/>
    <property type="match status" value="1"/>
</dbReference>
<evidence type="ECO:0000313" key="3">
    <source>
        <dbReference type="Proteomes" id="UP001155040"/>
    </source>
</evidence>
<dbReference type="PROSITE" id="PS50110">
    <property type="entry name" value="RESPONSE_REGULATORY"/>
    <property type="match status" value="1"/>
</dbReference>
<dbReference type="InterPro" id="IPR052893">
    <property type="entry name" value="TCS_response_regulator"/>
</dbReference>
<dbReference type="GO" id="GO:0000160">
    <property type="term" value="P:phosphorelay signal transduction system"/>
    <property type="evidence" value="ECO:0007669"/>
    <property type="project" value="InterPro"/>
</dbReference>
<evidence type="ECO:0000313" key="2">
    <source>
        <dbReference type="EMBL" id="MCS4038016.1"/>
    </source>
</evidence>
<gene>
    <name evidence="2" type="ORF">GGQ01_003105</name>
</gene>
<dbReference type="RefSeq" id="WP_183957972.1">
    <property type="nucleotide sequence ID" value="NZ_JACIFB010000028.1"/>
</dbReference>
<dbReference type="InterPro" id="IPR001789">
    <property type="entry name" value="Sig_transdc_resp-reg_receiver"/>
</dbReference>
<sequence>MSDAPSEFPSSSPEDERPIRILLVEDNPADVRLTREMLRESKVRNDLLVAHAAEEAENILGLPEDKRPEDKRPEDESPEDGAGAEDTGPRPDLVLLDLNLPVKSGHDLLKEIKSHPTLRRIPVVMLSSSEAEEDVVKSYDEHANAYVTKPVDLDEITTIVQSIDEFWFQVVRLPGE</sequence>
<proteinExistence type="predicted"/>
<feature type="compositionally biased region" description="Low complexity" evidence="1">
    <location>
        <begin position="1"/>
        <end position="12"/>
    </location>
</feature>
<accession>A0A840EUA5</accession>
<dbReference type="InterPro" id="IPR011006">
    <property type="entry name" value="CheY-like_superfamily"/>
</dbReference>
<evidence type="ECO:0000256" key="1">
    <source>
        <dbReference type="SAM" id="MobiDB-lite"/>
    </source>
</evidence>
<feature type="compositionally biased region" description="Basic and acidic residues" evidence="1">
    <location>
        <begin position="63"/>
        <end position="75"/>
    </location>
</feature>
<dbReference type="AlphaFoldDB" id="A0A840EUA5"/>
<comment type="caution">
    <text evidence="2">The sequence shown here is derived from an EMBL/GenBank/DDBJ whole genome shotgun (WGS) entry which is preliminary data.</text>
</comment>
<feature type="region of interest" description="Disordered" evidence="1">
    <location>
        <begin position="54"/>
        <end position="92"/>
    </location>
</feature>
<dbReference type="Proteomes" id="UP001155040">
    <property type="component" value="Unassembled WGS sequence"/>
</dbReference>
<dbReference type="EMBL" id="JANUBF010000033">
    <property type="protein sequence ID" value="MCS4038016.1"/>
    <property type="molecule type" value="Genomic_DNA"/>
</dbReference>
<dbReference type="SMART" id="SM00448">
    <property type="entry name" value="REC"/>
    <property type="match status" value="1"/>
</dbReference>
<protein>
    <submittedName>
        <fullName evidence="2">CheY-like chemotaxis protein</fullName>
    </submittedName>
</protein>
<dbReference type="Gene3D" id="3.40.50.2300">
    <property type="match status" value="1"/>
</dbReference>
<name>A0A840EUA5_9BACT</name>
<dbReference type="CDD" id="cd17557">
    <property type="entry name" value="REC_Rcp-like"/>
    <property type="match status" value="1"/>
</dbReference>
<dbReference type="SUPFAM" id="SSF52172">
    <property type="entry name" value="CheY-like"/>
    <property type="match status" value="1"/>
</dbReference>
<organism evidence="2 3">
    <name type="scientific">Salinibacter ruber</name>
    <dbReference type="NCBI Taxonomy" id="146919"/>
    <lineage>
        <taxon>Bacteria</taxon>
        <taxon>Pseudomonadati</taxon>
        <taxon>Rhodothermota</taxon>
        <taxon>Rhodothermia</taxon>
        <taxon>Rhodothermales</taxon>
        <taxon>Salinibacteraceae</taxon>
        <taxon>Salinibacter</taxon>
    </lineage>
</organism>
<dbReference type="PANTHER" id="PTHR44520">
    <property type="entry name" value="RESPONSE REGULATOR RCP1-RELATED"/>
    <property type="match status" value="1"/>
</dbReference>
<dbReference type="Pfam" id="PF00072">
    <property type="entry name" value="Response_reg"/>
    <property type="match status" value="1"/>
</dbReference>
<feature type="region of interest" description="Disordered" evidence="1">
    <location>
        <begin position="1"/>
        <end position="23"/>
    </location>
</feature>